<name>A0AAN9LB81_PHACN</name>
<dbReference type="EMBL" id="JAYMYR010000011">
    <property type="protein sequence ID" value="KAK7332566.1"/>
    <property type="molecule type" value="Genomic_DNA"/>
</dbReference>
<dbReference type="PANTHER" id="PTHR37189:SF4">
    <property type="entry name" value="TRANSMEMBRANE PROTEIN"/>
    <property type="match status" value="1"/>
</dbReference>
<organism evidence="3 4">
    <name type="scientific">Phaseolus coccineus</name>
    <name type="common">Scarlet runner bean</name>
    <name type="synonym">Phaseolus multiflorus</name>
    <dbReference type="NCBI Taxonomy" id="3886"/>
    <lineage>
        <taxon>Eukaryota</taxon>
        <taxon>Viridiplantae</taxon>
        <taxon>Streptophyta</taxon>
        <taxon>Embryophyta</taxon>
        <taxon>Tracheophyta</taxon>
        <taxon>Spermatophyta</taxon>
        <taxon>Magnoliopsida</taxon>
        <taxon>eudicotyledons</taxon>
        <taxon>Gunneridae</taxon>
        <taxon>Pentapetalae</taxon>
        <taxon>rosids</taxon>
        <taxon>fabids</taxon>
        <taxon>Fabales</taxon>
        <taxon>Fabaceae</taxon>
        <taxon>Papilionoideae</taxon>
        <taxon>50 kb inversion clade</taxon>
        <taxon>NPAAA clade</taxon>
        <taxon>indigoferoid/millettioid clade</taxon>
        <taxon>Phaseoleae</taxon>
        <taxon>Phaseolus</taxon>
    </lineage>
</organism>
<evidence type="ECO:0000256" key="1">
    <source>
        <dbReference type="SAM" id="MobiDB-lite"/>
    </source>
</evidence>
<feature type="compositionally biased region" description="Polar residues" evidence="1">
    <location>
        <begin position="62"/>
        <end position="87"/>
    </location>
</feature>
<reference evidence="3 4" key="1">
    <citation type="submission" date="2024-01" db="EMBL/GenBank/DDBJ databases">
        <title>The genomes of 5 underutilized Papilionoideae crops provide insights into root nodulation and disease resistanc.</title>
        <authorList>
            <person name="Jiang F."/>
        </authorList>
    </citation>
    <scope>NUCLEOTIDE SEQUENCE [LARGE SCALE GENOMIC DNA]</scope>
    <source>
        <strain evidence="3">JINMINGXINNONG_FW02</strain>
        <tissue evidence="3">Leaves</tissue>
    </source>
</reference>
<keyword evidence="2" id="KW-1133">Transmembrane helix</keyword>
<sequence>MAICHYRSLVFSQTLNPFLLMPSLSELATAILITVALLLAGSSSAGRDLRPSDHGLLFQASPPANSSPEMRSFFSTTKGSSDTPVRNATESLPPQWWGVGGGGRSHVGQALMTASLVCGITGGVLLVASALLYLFKYRKKPRQNEPFHASNNNNNNCNNVSHNNSDKKLQLVVHDG</sequence>
<evidence type="ECO:0000256" key="2">
    <source>
        <dbReference type="SAM" id="Phobius"/>
    </source>
</evidence>
<evidence type="ECO:0000313" key="3">
    <source>
        <dbReference type="EMBL" id="KAK7332566.1"/>
    </source>
</evidence>
<proteinExistence type="predicted"/>
<keyword evidence="2" id="KW-0812">Transmembrane</keyword>
<evidence type="ECO:0000313" key="4">
    <source>
        <dbReference type="Proteomes" id="UP001374584"/>
    </source>
</evidence>
<accession>A0AAN9LB81</accession>
<feature type="transmembrane region" description="Helical" evidence="2">
    <location>
        <begin position="110"/>
        <end position="135"/>
    </location>
</feature>
<dbReference type="AlphaFoldDB" id="A0AAN9LB81"/>
<protein>
    <submittedName>
        <fullName evidence="3">Uncharacterized protein</fullName>
    </submittedName>
</protein>
<feature type="compositionally biased region" description="Basic and acidic residues" evidence="1">
    <location>
        <begin position="164"/>
        <end position="176"/>
    </location>
</feature>
<gene>
    <name evidence="3" type="ORF">VNO80_29319</name>
</gene>
<feature type="region of interest" description="Disordered" evidence="1">
    <location>
        <begin position="60"/>
        <end position="87"/>
    </location>
</feature>
<dbReference type="Proteomes" id="UP001374584">
    <property type="component" value="Unassembled WGS sequence"/>
</dbReference>
<keyword evidence="4" id="KW-1185">Reference proteome</keyword>
<feature type="region of interest" description="Disordered" evidence="1">
    <location>
        <begin position="145"/>
        <end position="176"/>
    </location>
</feature>
<feature type="compositionally biased region" description="Low complexity" evidence="1">
    <location>
        <begin position="150"/>
        <end position="163"/>
    </location>
</feature>
<keyword evidence="2" id="KW-0472">Membrane</keyword>
<dbReference type="PANTHER" id="PTHR37189">
    <property type="entry name" value="CONCANAVALIN A-LIKE LECTIN/GLUCANASE DOMAIN-CONTAINING PROTEIN-RELATED"/>
    <property type="match status" value="1"/>
</dbReference>
<comment type="caution">
    <text evidence="3">The sequence shown here is derived from an EMBL/GenBank/DDBJ whole genome shotgun (WGS) entry which is preliminary data.</text>
</comment>